<dbReference type="InterPro" id="IPR013342">
    <property type="entry name" value="Mandelate_racemase_C"/>
</dbReference>
<name>A0A0B1Q738_9HYPH</name>
<evidence type="ECO:0000256" key="1">
    <source>
        <dbReference type="ARBA" id="ARBA00008031"/>
    </source>
</evidence>
<feature type="binding site" evidence="6">
    <location>
        <position position="224"/>
    </location>
    <ligand>
        <name>Mg(2+)</name>
        <dbReference type="ChEBI" id="CHEBI:18420"/>
    </ligand>
</feature>
<evidence type="ECO:0000256" key="5">
    <source>
        <dbReference type="PIRSR" id="PIRSR634603-1"/>
    </source>
</evidence>
<sequence>MARRLSVTVERFPLAAAFTISRGSKTEAIVVVATISDEFGTGRGECVPYARYGETPESVVEAMETVRDAIESGMSRRTLSTRLPAGAARNALDCALWDLEAKSTGTLVEEAICRLPARPLETAYTISLDTPSAMAAAAARVSHRSLLKIKVGGEGDADRMRAVRSAARNARLIIDANEGWTEETVRQNLLVAASIGATVVEQPMPAGADEILARIPHPVPICADESVHSTIDLQGICGRYDYVNVKLDKTGGLTEGVAFVREARRLGFGVMVGCMVGTSLAMAPAVLLAQTADLVDLDGPLLLARDRPNGLVYGPSLVSPPDRTLWG</sequence>
<dbReference type="NCBIfam" id="NF042940">
    <property type="entry name" value="racemase_DgcA"/>
    <property type="match status" value="1"/>
</dbReference>
<dbReference type="EC" id="5.1.1.-" evidence="7"/>
<dbReference type="AlphaFoldDB" id="A0A0B1Q738"/>
<accession>A0A0B1Q738</accession>
<dbReference type="InterPro" id="IPR013341">
    <property type="entry name" value="Mandelate_racemase_N_dom"/>
</dbReference>
<evidence type="ECO:0000256" key="4">
    <source>
        <dbReference type="ARBA" id="ARBA00023235"/>
    </source>
</evidence>
<dbReference type="InterPro" id="IPR036849">
    <property type="entry name" value="Enolase-like_C_sf"/>
</dbReference>
<keyword evidence="2 6" id="KW-0479">Metal-binding</keyword>
<evidence type="ECO:0000259" key="8">
    <source>
        <dbReference type="SMART" id="SM00922"/>
    </source>
</evidence>
<dbReference type="STRING" id="370622.LA66_06475"/>
<comment type="cofactor">
    <cofactor evidence="6 7">
        <name>Mg(2+)</name>
        <dbReference type="ChEBI" id="CHEBI:18420"/>
    </cofactor>
    <text evidence="6 7">Binds 1 Mg(2+) ion per subunit.</text>
</comment>
<protein>
    <recommendedName>
        <fullName evidence="7">Dipeptide epimerase</fullName>
        <ecNumber evidence="7">5.1.1.-</ecNumber>
    </recommendedName>
</protein>
<feature type="binding site" evidence="6">
    <location>
        <position position="201"/>
    </location>
    <ligand>
        <name>Mg(2+)</name>
        <dbReference type="ChEBI" id="CHEBI:18420"/>
    </ligand>
</feature>
<feature type="binding site" evidence="6">
    <location>
        <position position="175"/>
    </location>
    <ligand>
        <name>Mg(2+)</name>
        <dbReference type="ChEBI" id="CHEBI:18420"/>
    </ligand>
</feature>
<dbReference type="InterPro" id="IPR034593">
    <property type="entry name" value="DgoD-like"/>
</dbReference>
<keyword evidence="4 7" id="KW-0413">Isomerase</keyword>
<dbReference type="PANTHER" id="PTHR48080">
    <property type="entry name" value="D-GALACTONATE DEHYDRATASE-RELATED"/>
    <property type="match status" value="1"/>
</dbReference>
<dbReference type="Proteomes" id="UP000030826">
    <property type="component" value="Unassembled WGS sequence"/>
</dbReference>
<proteinExistence type="inferred from homology"/>
<evidence type="ECO:0000256" key="6">
    <source>
        <dbReference type="PIRSR" id="PIRSR634603-3"/>
    </source>
</evidence>
<dbReference type="SFLD" id="SFLDF00010">
    <property type="entry name" value="dipeptide_epimerase"/>
    <property type="match status" value="1"/>
</dbReference>
<evidence type="ECO:0000256" key="3">
    <source>
        <dbReference type="ARBA" id="ARBA00022842"/>
    </source>
</evidence>
<comment type="similarity">
    <text evidence="1 7">Belongs to the mandelate racemase/muconate lactonizing enzyme family.</text>
</comment>
<dbReference type="SUPFAM" id="SSF54826">
    <property type="entry name" value="Enolase N-terminal domain-like"/>
    <property type="match status" value="1"/>
</dbReference>
<dbReference type="PANTHER" id="PTHR48080:SF3">
    <property type="entry name" value="ENOLASE SUPERFAMILY MEMBER DDB_G0284701"/>
    <property type="match status" value="1"/>
</dbReference>
<comment type="caution">
    <text evidence="9">The sequence shown here is derived from an EMBL/GenBank/DDBJ whole genome shotgun (WGS) entry which is preliminary data.</text>
</comment>
<gene>
    <name evidence="9" type="ORF">LA66_06475</name>
</gene>
<dbReference type="Pfam" id="PF02746">
    <property type="entry name" value="MR_MLE_N"/>
    <property type="match status" value="1"/>
</dbReference>
<dbReference type="SFLD" id="SFLDS00001">
    <property type="entry name" value="Enolase"/>
    <property type="match status" value="1"/>
</dbReference>
<evidence type="ECO:0000313" key="9">
    <source>
        <dbReference type="EMBL" id="KHJ56224.1"/>
    </source>
</evidence>
<dbReference type="InterPro" id="IPR029017">
    <property type="entry name" value="Enolase-like_N"/>
</dbReference>
<dbReference type="GO" id="GO:0046872">
    <property type="term" value="F:metal ion binding"/>
    <property type="evidence" value="ECO:0007669"/>
    <property type="project" value="UniProtKB-KW"/>
</dbReference>
<dbReference type="RefSeq" id="WP_039189734.1">
    <property type="nucleotide sequence ID" value="NZ_JRFJ01000001.1"/>
</dbReference>
<dbReference type="SUPFAM" id="SSF51604">
    <property type="entry name" value="Enolase C-terminal domain-like"/>
    <property type="match status" value="1"/>
</dbReference>
<dbReference type="InterPro" id="IPR034603">
    <property type="entry name" value="Dipeptide_epimerase"/>
</dbReference>
<keyword evidence="3 6" id="KW-0460">Magnesium</keyword>
<feature type="active site" description="Proton acceptor; specific for (R)-substrate epimerization" evidence="5">
    <location>
        <position position="150"/>
    </location>
</feature>
<dbReference type="Gene3D" id="3.30.390.10">
    <property type="entry name" value="Enolase-like, N-terminal domain"/>
    <property type="match status" value="1"/>
</dbReference>
<evidence type="ECO:0000313" key="10">
    <source>
        <dbReference type="Proteomes" id="UP000030826"/>
    </source>
</evidence>
<dbReference type="Pfam" id="PF13378">
    <property type="entry name" value="MR_MLE_C"/>
    <property type="match status" value="1"/>
</dbReference>
<evidence type="ECO:0000256" key="7">
    <source>
        <dbReference type="RuleBase" id="RU366006"/>
    </source>
</evidence>
<dbReference type="OrthoDB" id="9782675at2"/>
<dbReference type="EMBL" id="JRFJ01000001">
    <property type="protein sequence ID" value="KHJ56224.1"/>
    <property type="molecule type" value="Genomic_DNA"/>
</dbReference>
<dbReference type="InterPro" id="IPR029065">
    <property type="entry name" value="Enolase_C-like"/>
</dbReference>
<dbReference type="SMART" id="SM00922">
    <property type="entry name" value="MR_MLE"/>
    <property type="match status" value="1"/>
</dbReference>
<dbReference type="GO" id="GO:0016855">
    <property type="term" value="F:racemase and epimerase activity, acting on amino acids and derivatives"/>
    <property type="evidence" value="ECO:0007669"/>
    <property type="project" value="UniProtKB-UniRule"/>
</dbReference>
<dbReference type="SFLD" id="SFLDG00180">
    <property type="entry name" value="muconate_cycloisomerase"/>
    <property type="match status" value="1"/>
</dbReference>
<feature type="domain" description="Mandelate racemase/muconate lactonizing enzyme C-terminal" evidence="8">
    <location>
        <begin position="131"/>
        <end position="222"/>
    </location>
</feature>
<evidence type="ECO:0000256" key="2">
    <source>
        <dbReference type="ARBA" id="ARBA00022723"/>
    </source>
</evidence>
<dbReference type="CDD" id="cd03319">
    <property type="entry name" value="L-Ala-DL-Glu_epimerase"/>
    <property type="match status" value="1"/>
</dbReference>
<feature type="active site" description="Proton acceptor; specific for (S)-substrate epimerization" evidence="5">
    <location>
        <position position="246"/>
    </location>
</feature>
<dbReference type="Gene3D" id="3.20.20.120">
    <property type="entry name" value="Enolase-like C-terminal domain"/>
    <property type="match status" value="1"/>
</dbReference>
<reference evidence="9 10" key="1">
    <citation type="submission" date="2014-09" db="EMBL/GenBank/DDBJ databases">
        <title>Isolation and characterization of Aurantimonas altamirensis ON-56566 from clinical sample following a dog bite.</title>
        <authorList>
            <person name="Eshaghi A."/>
            <person name="Li A."/>
            <person name="Shahinas D."/>
            <person name="Bahn P."/>
            <person name="Kus J.V."/>
            <person name="Patel S.N."/>
        </authorList>
    </citation>
    <scope>NUCLEOTIDE SEQUENCE [LARGE SCALE GENOMIC DNA]</scope>
    <source>
        <strain evidence="9 10">ON-56566</strain>
    </source>
</reference>
<organism evidence="9 10">
    <name type="scientific">Aureimonas altamirensis</name>
    <dbReference type="NCBI Taxonomy" id="370622"/>
    <lineage>
        <taxon>Bacteria</taxon>
        <taxon>Pseudomonadati</taxon>
        <taxon>Pseudomonadota</taxon>
        <taxon>Alphaproteobacteria</taxon>
        <taxon>Hyphomicrobiales</taxon>
        <taxon>Aurantimonadaceae</taxon>
        <taxon>Aureimonas</taxon>
    </lineage>
</organism>